<gene>
    <name evidence="2" type="ORF">SGA01_68790</name>
</gene>
<dbReference type="AlphaFoldDB" id="A0A4Y3RVE1"/>
<dbReference type="Pfam" id="PF13517">
    <property type="entry name" value="FG-GAP_3"/>
    <property type="match status" value="1"/>
</dbReference>
<proteinExistence type="predicted"/>
<sequence>MWSGRTDASIIDFGRNPLEHLSPAGRRLAGAVTFALAVTAGTAATTATALAEPRAVTAAASEQGAELFALGVDEMLYSSGANGFVTAALTADGTDLTFRWRRSADGAATPLTWPRDQGGSPLADSGSDRVAVQTGRTAYRILDMAGGAPVDIDTSSVGPSADLWQLAGDTLALVRWGGSMRDSLHLVSKPAGTVVHRQVRGLPADADILRVETSPAGVLVVRYEGTVGGTKGRRLAVVDLAGAQVVEDRAVPGFYPNSGIAVSATHLAWSVADSEGNVTLVTARRGTTESTRHTTFRVNGDYAPVSLLGDWAVYEGSRRDLSAVSLKDGTTVTGLLGKAGELSGAGDGLLAQGTTAERGAGVYRIGLGADGRPAPTLLATEGARTPVTVADQQVPATAGFATAGSKAVLRWRLGRGDVVVSLQLTHKATGKTWAGGSQRLLGADTEAVFSWDGTFSNGTAAHNGAYTWKLVVSPLNGFGGRVERTGTLTVASGSAPHDYSDTGTPTLLVRDVTGHLSSYDVRQFVAKPTGEWERTERGGGWNVYDRLLSTGNIDATPYADVVARDRSGVLWLYSGKGRSFAAPVRIGGGWNTYDLLTGPGNLGGAAVGDLLARDRDGVLWLYLGKGDGTFAPRTRVGGDWGAYDRIVNIGDVDRDGRADLIAESGTEDYALLTVYKGTGDWKAPFRTGTALSTGAPYAYGVRPAIF</sequence>
<keyword evidence="3" id="KW-1185">Reference proteome</keyword>
<organism evidence="2 3">
    <name type="scientific">Streptomyces gardneri</name>
    <dbReference type="NCBI Taxonomy" id="66892"/>
    <lineage>
        <taxon>Bacteria</taxon>
        <taxon>Bacillati</taxon>
        <taxon>Actinomycetota</taxon>
        <taxon>Actinomycetes</taxon>
        <taxon>Kitasatosporales</taxon>
        <taxon>Streptomycetaceae</taxon>
        <taxon>Streptomyces</taxon>
    </lineage>
</organism>
<evidence type="ECO:0000313" key="3">
    <source>
        <dbReference type="Proteomes" id="UP000315226"/>
    </source>
</evidence>
<comment type="caution">
    <text evidence="2">The sequence shown here is derived from an EMBL/GenBank/DDBJ whole genome shotgun (WGS) entry which is preliminary data.</text>
</comment>
<evidence type="ECO:0000256" key="1">
    <source>
        <dbReference type="ARBA" id="ARBA00022729"/>
    </source>
</evidence>
<reference evidence="2 3" key="1">
    <citation type="submission" date="2019-06" db="EMBL/GenBank/DDBJ databases">
        <title>Whole genome shotgun sequence of Streptomyces gardneri NBRC 12865.</title>
        <authorList>
            <person name="Hosoyama A."/>
            <person name="Uohara A."/>
            <person name="Ohji S."/>
            <person name="Ichikawa N."/>
        </authorList>
    </citation>
    <scope>NUCLEOTIDE SEQUENCE [LARGE SCALE GENOMIC DNA]</scope>
    <source>
        <strain evidence="2 3">NBRC 12865</strain>
    </source>
</reference>
<evidence type="ECO:0008006" key="4">
    <source>
        <dbReference type="Google" id="ProtNLM"/>
    </source>
</evidence>
<dbReference type="InterPro" id="IPR028994">
    <property type="entry name" value="Integrin_alpha_N"/>
</dbReference>
<protein>
    <recommendedName>
        <fullName evidence="4">FlgD Ig-like domain-containing protein</fullName>
    </recommendedName>
</protein>
<dbReference type="Proteomes" id="UP000315226">
    <property type="component" value="Unassembled WGS sequence"/>
</dbReference>
<keyword evidence="1" id="KW-0732">Signal</keyword>
<dbReference type="SUPFAM" id="SSF69318">
    <property type="entry name" value="Integrin alpha N-terminal domain"/>
    <property type="match status" value="1"/>
</dbReference>
<dbReference type="InterPro" id="IPR013517">
    <property type="entry name" value="FG-GAP"/>
</dbReference>
<accession>A0A4Y3RVE1</accession>
<name>A0A4Y3RVE1_9ACTN</name>
<evidence type="ECO:0000313" key="2">
    <source>
        <dbReference type="EMBL" id="GEB61274.1"/>
    </source>
</evidence>
<dbReference type="EMBL" id="BJMN01000054">
    <property type="protein sequence ID" value="GEB61274.1"/>
    <property type="molecule type" value="Genomic_DNA"/>
</dbReference>